<keyword evidence="3" id="KW-0418">Kinase</keyword>
<dbReference type="Pfam" id="PF16561">
    <property type="entry name" value="AMPK1_CBM"/>
    <property type="match status" value="1"/>
</dbReference>
<reference evidence="3" key="1">
    <citation type="submission" date="2016-11" db="EMBL/GenBank/DDBJ databases">
        <authorList>
            <person name="Varghese N."/>
            <person name="Submissions S."/>
        </authorList>
    </citation>
    <scope>NUCLEOTIDE SEQUENCE [LARGE SCALE GENOMIC DNA]</scope>
    <source>
        <strain evidence="3">DSM 16785</strain>
    </source>
</reference>
<dbReference type="Gene3D" id="2.60.40.10">
    <property type="entry name" value="Immunoglobulins"/>
    <property type="match status" value="1"/>
</dbReference>
<dbReference type="GO" id="GO:0016301">
    <property type="term" value="F:kinase activity"/>
    <property type="evidence" value="ECO:0007669"/>
    <property type="project" value="UniProtKB-KW"/>
</dbReference>
<dbReference type="STRING" id="1122195.SAMN02745164_01257"/>
<comment type="similarity">
    <text evidence="1">Belongs to the 5'-AMP-activated protein kinase beta subunit family.</text>
</comment>
<protein>
    <submittedName>
        <fullName evidence="3">Glycogen recognition site of AMP-activated protein kinase</fullName>
    </submittedName>
</protein>
<evidence type="ECO:0000259" key="2">
    <source>
        <dbReference type="SMART" id="SM01065"/>
    </source>
</evidence>
<dbReference type="Proteomes" id="UP000184334">
    <property type="component" value="Unassembled WGS sequence"/>
</dbReference>
<evidence type="ECO:0000313" key="3">
    <source>
        <dbReference type="EMBL" id="SHE84609.1"/>
    </source>
</evidence>
<organism evidence="3 4">
    <name type="scientific">Marinitoga hydrogenitolerans (strain DSM 16785 / JCM 12826 / AT1271)</name>
    <dbReference type="NCBI Taxonomy" id="1122195"/>
    <lineage>
        <taxon>Bacteria</taxon>
        <taxon>Thermotogati</taxon>
        <taxon>Thermotogota</taxon>
        <taxon>Thermotogae</taxon>
        <taxon>Petrotogales</taxon>
        <taxon>Petrotogaceae</taxon>
        <taxon>Marinitoga</taxon>
    </lineage>
</organism>
<dbReference type="AlphaFoldDB" id="A0A1M4WTP7"/>
<feature type="domain" description="CBM20" evidence="2">
    <location>
        <begin position="25"/>
        <end position="106"/>
    </location>
</feature>
<gene>
    <name evidence="3" type="ORF">SAMN02745164_01257</name>
</gene>
<dbReference type="InterPro" id="IPR013783">
    <property type="entry name" value="Ig-like_fold"/>
</dbReference>
<dbReference type="CDD" id="cd07184">
    <property type="entry name" value="E_set_Isoamylase_like_N"/>
    <property type="match status" value="1"/>
</dbReference>
<dbReference type="PANTHER" id="PTHR10343:SF84">
    <property type="entry name" value="5'-AMP-ACTIVATED PROTEIN KINASE SUBUNIT BETA-1"/>
    <property type="match status" value="1"/>
</dbReference>
<dbReference type="InterPro" id="IPR002044">
    <property type="entry name" value="CBM20"/>
</dbReference>
<dbReference type="SMART" id="SM01065">
    <property type="entry name" value="CBM_2"/>
    <property type="match status" value="1"/>
</dbReference>
<evidence type="ECO:0000256" key="1">
    <source>
        <dbReference type="ARBA" id="ARBA00010926"/>
    </source>
</evidence>
<keyword evidence="3" id="KW-0808">Transferase</keyword>
<sequence>MKKVLLTAFLIILSIVSFSKVYVYKGVVVFEYKDLTASSVYLAGSFNNWDSTALQMKKIKGGLWRITLKLSPGDYQYKFVINGTDWKEDPEAPDYAPDGFGGKNGAFSLVLENGELKIKKATKQEFGIISGSYVFDLKSKIDTDTYSLKTPTLSHVFNLKINPEKSGMKFEANLVADNSSWQFRLESLKVRWENNRFVFGLFNNSSANTLWKFYETNIEYNKSGFYGGIKLRVADVVVDIYSENNELKYFTTAKVGFENTYIYLGYLPATDETTMNLYIRAETLNVGIEGKYSDSLEYLKADFINDNLYIEGIYTLVNKNIEFYSKITSLLEISGNYNISENTYFLIGDLNLPILEDINILTDVYYDNSNNLGYKIGVEFINSNILAELKIGHDFDMDFENYYLFISAKAEF</sequence>
<comment type="caution">
    <text evidence="3">The sequence shown here is derived from an EMBL/GenBank/DDBJ whole genome shotgun (WGS) entry which is preliminary data.</text>
</comment>
<accession>A0A1M4WTP7</accession>
<keyword evidence="4" id="KW-1185">Reference proteome</keyword>
<name>A0A1M4WTP7_MARH1</name>
<dbReference type="SUPFAM" id="SSF81296">
    <property type="entry name" value="E set domains"/>
    <property type="match status" value="1"/>
</dbReference>
<dbReference type="InterPro" id="IPR050827">
    <property type="entry name" value="CRP1_MDG1_kinase"/>
</dbReference>
<dbReference type="PANTHER" id="PTHR10343">
    <property type="entry name" value="5'-AMP-ACTIVATED PROTEIN KINASE , BETA SUBUNIT"/>
    <property type="match status" value="1"/>
</dbReference>
<dbReference type="InterPro" id="IPR032640">
    <property type="entry name" value="AMPK1_CBM"/>
</dbReference>
<dbReference type="InterPro" id="IPR014756">
    <property type="entry name" value="Ig_E-set"/>
</dbReference>
<dbReference type="EMBL" id="FQUI01000018">
    <property type="protein sequence ID" value="SHE84609.1"/>
    <property type="molecule type" value="Genomic_DNA"/>
</dbReference>
<dbReference type="RefSeq" id="WP_072864595.1">
    <property type="nucleotide sequence ID" value="NZ_FQUI01000018.1"/>
</dbReference>
<proteinExistence type="inferred from homology"/>
<evidence type="ECO:0000313" key="4">
    <source>
        <dbReference type="Proteomes" id="UP000184334"/>
    </source>
</evidence>
<dbReference type="OrthoDB" id="9811945at2"/>
<dbReference type="GO" id="GO:2001070">
    <property type="term" value="F:starch binding"/>
    <property type="evidence" value="ECO:0007669"/>
    <property type="project" value="InterPro"/>
</dbReference>